<sequence length="155" mass="17694">MSGKTFQNDPLREFLEESNRIEGIALPTTIQQISAALDFLALPSIRIIDLSFIVNVFQPDAVLRNKPGLDVRVGNHIPLPGGKDVPIVLQYLLDEIRKRRLTPYQAHQDYETLHPFTDCNGRSGRLLWLWHMGGVGEAPLGFLHSWYYQSLSERR</sequence>
<proteinExistence type="predicted"/>
<name>A0A0F9NFY1_9ZZZZ</name>
<dbReference type="SUPFAM" id="SSF140931">
    <property type="entry name" value="Fic-like"/>
    <property type="match status" value="1"/>
</dbReference>
<dbReference type="Gene3D" id="1.10.3290.10">
    <property type="entry name" value="Fido-like domain"/>
    <property type="match status" value="1"/>
</dbReference>
<accession>A0A0F9NFY1</accession>
<organism evidence="2">
    <name type="scientific">marine sediment metagenome</name>
    <dbReference type="NCBI Taxonomy" id="412755"/>
    <lineage>
        <taxon>unclassified sequences</taxon>
        <taxon>metagenomes</taxon>
        <taxon>ecological metagenomes</taxon>
    </lineage>
</organism>
<evidence type="ECO:0000313" key="2">
    <source>
        <dbReference type="EMBL" id="KKM80272.1"/>
    </source>
</evidence>
<gene>
    <name evidence="2" type="ORF">LCGC14_1341520</name>
</gene>
<reference evidence="2" key="1">
    <citation type="journal article" date="2015" name="Nature">
        <title>Complex archaea that bridge the gap between prokaryotes and eukaryotes.</title>
        <authorList>
            <person name="Spang A."/>
            <person name="Saw J.H."/>
            <person name="Jorgensen S.L."/>
            <person name="Zaremba-Niedzwiedzka K."/>
            <person name="Martijn J."/>
            <person name="Lind A.E."/>
            <person name="van Eijk R."/>
            <person name="Schleper C."/>
            <person name="Guy L."/>
            <person name="Ettema T.J."/>
        </authorList>
    </citation>
    <scope>NUCLEOTIDE SEQUENCE</scope>
</reference>
<dbReference type="AlphaFoldDB" id="A0A0F9NFY1"/>
<protein>
    <recommendedName>
        <fullName evidence="1">Fido domain-containing protein</fullName>
    </recommendedName>
</protein>
<comment type="caution">
    <text evidence="2">The sequence shown here is derived from an EMBL/GenBank/DDBJ whole genome shotgun (WGS) entry which is preliminary data.</text>
</comment>
<dbReference type="InterPro" id="IPR036597">
    <property type="entry name" value="Fido-like_dom_sf"/>
</dbReference>
<dbReference type="InterPro" id="IPR003812">
    <property type="entry name" value="Fido"/>
</dbReference>
<feature type="domain" description="Fido" evidence="1">
    <location>
        <begin position="40"/>
        <end position="155"/>
    </location>
</feature>
<evidence type="ECO:0000259" key="1">
    <source>
        <dbReference type="PROSITE" id="PS51459"/>
    </source>
</evidence>
<dbReference type="PROSITE" id="PS51459">
    <property type="entry name" value="FIDO"/>
    <property type="match status" value="1"/>
</dbReference>
<dbReference type="EMBL" id="LAZR01008209">
    <property type="protein sequence ID" value="KKM80272.1"/>
    <property type="molecule type" value="Genomic_DNA"/>
</dbReference>